<comment type="caution">
    <text evidence="1">The sequence shown here is derived from an EMBL/GenBank/DDBJ whole genome shotgun (WGS) entry which is preliminary data.</text>
</comment>
<evidence type="ECO:0000313" key="1">
    <source>
        <dbReference type="EMBL" id="KRL80818.1"/>
    </source>
</evidence>
<reference evidence="1 2" key="1">
    <citation type="journal article" date="2015" name="Genome Announc.">
        <title>Expanding the biotechnology potential of lactobacilli through comparative genomics of 213 strains and associated genera.</title>
        <authorList>
            <person name="Sun Z."/>
            <person name="Harris H.M."/>
            <person name="McCann A."/>
            <person name="Guo C."/>
            <person name="Argimon S."/>
            <person name="Zhang W."/>
            <person name="Yang X."/>
            <person name="Jeffery I.B."/>
            <person name="Cooney J.C."/>
            <person name="Kagawa T.F."/>
            <person name="Liu W."/>
            <person name="Song Y."/>
            <person name="Salvetti E."/>
            <person name="Wrobel A."/>
            <person name="Rasinkangas P."/>
            <person name="Parkhill J."/>
            <person name="Rea M.C."/>
            <person name="O'Sullivan O."/>
            <person name="Ritari J."/>
            <person name="Douillard F.P."/>
            <person name="Paul Ross R."/>
            <person name="Yang R."/>
            <person name="Briner A.E."/>
            <person name="Felis G.E."/>
            <person name="de Vos W.M."/>
            <person name="Barrangou R."/>
            <person name="Klaenhammer T.R."/>
            <person name="Caufield P.W."/>
            <person name="Cui Y."/>
            <person name="Zhang H."/>
            <person name="O'Toole P.W."/>
        </authorList>
    </citation>
    <scope>NUCLEOTIDE SEQUENCE [LARGE SCALE GENOMIC DNA]</scope>
    <source>
        <strain evidence="1 2">DSM 15833</strain>
    </source>
</reference>
<name>A0A0R1TQN0_9LACO</name>
<dbReference type="RefSeq" id="WP_025021248.1">
    <property type="nucleotide sequence ID" value="NZ_AZFH01000051.1"/>
</dbReference>
<dbReference type="Proteomes" id="UP000051048">
    <property type="component" value="Unassembled WGS sequence"/>
</dbReference>
<accession>A0A0R1TQN0</accession>
<proteinExistence type="predicted"/>
<protein>
    <submittedName>
        <fullName evidence="1">Uncharacterized protein</fullName>
    </submittedName>
</protein>
<sequence>MLVSEFLQASQGLDDKRQVVWKNEKEKYQALTRLQSQSQGYQLITSEDGGITLNDLRIKLQALSKDEHLFLPDERPLLGYQIFHPTIICLN</sequence>
<dbReference type="PATRIC" id="fig|1423740.3.peg.2277"/>
<gene>
    <name evidence="1" type="ORF">FC36_GL002098</name>
</gene>
<dbReference type="EMBL" id="AZFH01000051">
    <property type="protein sequence ID" value="KRL80818.1"/>
    <property type="molecule type" value="Genomic_DNA"/>
</dbReference>
<evidence type="ECO:0000313" key="2">
    <source>
        <dbReference type="Proteomes" id="UP000051048"/>
    </source>
</evidence>
<organism evidence="1 2">
    <name type="scientific">Ligilactobacillus equi DSM 15833 = JCM 10991</name>
    <dbReference type="NCBI Taxonomy" id="1423740"/>
    <lineage>
        <taxon>Bacteria</taxon>
        <taxon>Bacillati</taxon>
        <taxon>Bacillota</taxon>
        <taxon>Bacilli</taxon>
        <taxon>Lactobacillales</taxon>
        <taxon>Lactobacillaceae</taxon>
        <taxon>Ligilactobacillus</taxon>
    </lineage>
</organism>
<dbReference type="AlphaFoldDB" id="A0A0R1TQN0"/>